<keyword evidence="2" id="KW-1185">Reference proteome</keyword>
<reference evidence="1" key="1">
    <citation type="submission" date="2022-05" db="EMBL/GenBank/DDBJ databases">
        <title>The Musa troglodytarum L. genome provides insights into the mechanism of non-climacteric behaviour and enrichment of carotenoids.</title>
        <authorList>
            <person name="Wang J."/>
        </authorList>
    </citation>
    <scope>NUCLEOTIDE SEQUENCE</scope>
    <source>
        <tissue evidence="1">Leaf</tissue>
    </source>
</reference>
<dbReference type="AlphaFoldDB" id="A0A9E7EPC5"/>
<dbReference type="Proteomes" id="UP001055439">
    <property type="component" value="Chromosome 10"/>
</dbReference>
<organism evidence="1 2">
    <name type="scientific">Musa troglodytarum</name>
    <name type="common">fe'i banana</name>
    <dbReference type="NCBI Taxonomy" id="320322"/>
    <lineage>
        <taxon>Eukaryota</taxon>
        <taxon>Viridiplantae</taxon>
        <taxon>Streptophyta</taxon>
        <taxon>Embryophyta</taxon>
        <taxon>Tracheophyta</taxon>
        <taxon>Spermatophyta</taxon>
        <taxon>Magnoliopsida</taxon>
        <taxon>Liliopsida</taxon>
        <taxon>Zingiberales</taxon>
        <taxon>Musaceae</taxon>
        <taxon>Musa</taxon>
    </lineage>
</organism>
<evidence type="ECO:0000313" key="2">
    <source>
        <dbReference type="Proteomes" id="UP001055439"/>
    </source>
</evidence>
<name>A0A9E7EPC5_9LILI</name>
<gene>
    <name evidence="1" type="ORF">MUK42_05542</name>
</gene>
<sequence>MDALRMALMLFSPPDTALIRCLQLDLDTTKERAPRYGNLLAPHQRPLFPPRTAEAPPSSLCRTLFLRTW</sequence>
<dbReference type="EMBL" id="CP097503">
    <property type="protein sequence ID" value="URD79473.1"/>
    <property type="molecule type" value="Genomic_DNA"/>
</dbReference>
<accession>A0A9E7EPC5</accession>
<dbReference type="OrthoDB" id="1069523at2759"/>
<protein>
    <submittedName>
        <fullName evidence="1">Uncharacterized protein</fullName>
    </submittedName>
</protein>
<evidence type="ECO:0000313" key="1">
    <source>
        <dbReference type="EMBL" id="URD79473.1"/>
    </source>
</evidence>
<proteinExistence type="predicted"/>